<dbReference type="PANTHER" id="PTHR12526:SF630">
    <property type="entry name" value="GLYCOSYLTRANSFERASE"/>
    <property type="match status" value="1"/>
</dbReference>
<organism evidence="2 3">
    <name type="scientific">Weeksella virosa (strain ATCC 43766 / DSM 16922 / JCM 21250 / CCUG 30538 / CDC 9751 / IAM 14551 / NBRC 16016 / NCTC 11634 / CL345/78)</name>
    <dbReference type="NCBI Taxonomy" id="865938"/>
    <lineage>
        <taxon>Bacteria</taxon>
        <taxon>Pseudomonadati</taxon>
        <taxon>Bacteroidota</taxon>
        <taxon>Flavobacteriia</taxon>
        <taxon>Flavobacteriales</taxon>
        <taxon>Weeksellaceae</taxon>
        <taxon>Weeksella</taxon>
    </lineage>
</organism>
<dbReference type="eggNOG" id="COG0438">
    <property type="taxonomic scope" value="Bacteria"/>
</dbReference>
<dbReference type="Proteomes" id="UP000008641">
    <property type="component" value="Chromosome"/>
</dbReference>
<dbReference type="Pfam" id="PF00534">
    <property type="entry name" value="Glycos_transf_1"/>
    <property type="match status" value="1"/>
</dbReference>
<feature type="domain" description="Glycosyl transferase family 1" evidence="1">
    <location>
        <begin position="196"/>
        <end position="359"/>
    </location>
</feature>
<accession>F0NZM9</accession>
<dbReference type="KEGG" id="wvi:Weevi_0569"/>
<dbReference type="Gene3D" id="3.40.50.2000">
    <property type="entry name" value="Glycogen Phosphorylase B"/>
    <property type="match status" value="2"/>
</dbReference>
<proteinExistence type="predicted"/>
<dbReference type="OrthoDB" id="798298at2"/>
<reference evidence="2 3" key="1">
    <citation type="journal article" date="2011" name="Stand. Genomic Sci.">
        <title>Complete genome sequence of Weeksella virosa type strain (9751).</title>
        <authorList>
            <person name="Lang E."/>
            <person name="Teshima H."/>
            <person name="Lucas S."/>
            <person name="Lapidus A."/>
            <person name="Hammon N."/>
            <person name="Deshpande S."/>
            <person name="Nolan M."/>
            <person name="Cheng J.F."/>
            <person name="Pitluck S."/>
            <person name="Liolios K."/>
            <person name="Pagani I."/>
            <person name="Mikhailova N."/>
            <person name="Ivanova N."/>
            <person name="Mavromatis K."/>
            <person name="Pati A."/>
            <person name="Tapia R."/>
            <person name="Han C."/>
            <person name="Goodwin L."/>
            <person name="Chen A."/>
            <person name="Palaniappan K."/>
            <person name="Land M."/>
            <person name="Hauser L."/>
            <person name="Chang Y.J."/>
            <person name="Jeffries C.D."/>
            <person name="Brambilla E.M."/>
            <person name="Kopitz M."/>
            <person name="Rohde M."/>
            <person name="Goker M."/>
            <person name="Tindall B.J."/>
            <person name="Detter J.C."/>
            <person name="Woyke T."/>
            <person name="Bristow J."/>
            <person name="Eisen J.A."/>
            <person name="Markowitz V."/>
            <person name="Hugenholtz P."/>
            <person name="Klenk H.P."/>
            <person name="Kyrpides N.C."/>
        </authorList>
    </citation>
    <scope>NUCLEOTIDE SEQUENCE [LARGE SCALE GENOMIC DNA]</scope>
    <source>
        <strain evidence="3">ATCC 43766 / DSM 16922 / JCM 21250 / NBRC 16016 / NCTC 11634 / CL345/78</strain>
    </source>
</reference>
<protein>
    <submittedName>
        <fullName evidence="2">Glycosyl transferase group 1</fullName>
    </submittedName>
</protein>
<evidence type="ECO:0000259" key="1">
    <source>
        <dbReference type="Pfam" id="PF00534"/>
    </source>
</evidence>
<dbReference type="STRING" id="865938.Weevi_0569"/>
<name>F0NZM9_WEEVC</name>
<gene>
    <name evidence="2" type="ordered locus">Weevi_0569</name>
</gene>
<keyword evidence="3" id="KW-1185">Reference proteome</keyword>
<dbReference type="HOGENOM" id="CLU_009583_0_0_10"/>
<sequence length="385" mass="45206">MQSKTQKIKVMFRLRSLEMGGVQKVVLDLLENLPHDKFEFSLLVNLHQGVLRTEIPKHVHYYTIVGGREEMSSFFPIRFVQLVVRNLRLRYYKKYPKKLYKKLGIQHLDIEVASSYSELEDVLKSPLPTKKVGWFHTDIRFLEPSMAKKFIDYMHQYDVMIYGAKQTRDVINEYYQEVFPHAKVIYNVIDKELIDEKAKEFTVEKSDTPVFVSVARLQKRKNFPMLMRAHKRLIDEGLDHKVYIIGDGDQREVLTKLHEELQLDDRLQMLGTLKNPYPYVKSADFFILPSKTESYPLILGETLCLGVPIISTNVGGISEMIDDEVDGVLIQADENEIYQAMRRFLTDHELVNRLKQNAQLAYQKFDKQIIYSQVTETFEKLYNEH</sequence>
<dbReference type="InterPro" id="IPR001296">
    <property type="entry name" value="Glyco_trans_1"/>
</dbReference>
<dbReference type="PANTHER" id="PTHR12526">
    <property type="entry name" value="GLYCOSYLTRANSFERASE"/>
    <property type="match status" value="1"/>
</dbReference>
<dbReference type="SUPFAM" id="SSF53756">
    <property type="entry name" value="UDP-Glycosyltransferase/glycogen phosphorylase"/>
    <property type="match status" value="1"/>
</dbReference>
<dbReference type="RefSeq" id="WP_013597680.1">
    <property type="nucleotide sequence ID" value="NC_015144.1"/>
</dbReference>
<dbReference type="GO" id="GO:0016757">
    <property type="term" value="F:glycosyltransferase activity"/>
    <property type="evidence" value="ECO:0007669"/>
    <property type="project" value="InterPro"/>
</dbReference>
<evidence type="ECO:0000313" key="2">
    <source>
        <dbReference type="EMBL" id="ADX67288.1"/>
    </source>
</evidence>
<dbReference type="AlphaFoldDB" id="F0NZM9"/>
<evidence type="ECO:0000313" key="3">
    <source>
        <dbReference type="Proteomes" id="UP000008641"/>
    </source>
</evidence>
<keyword evidence="2" id="KW-0808">Transferase</keyword>
<dbReference type="CDD" id="cd03811">
    <property type="entry name" value="GT4_GT28_WabH-like"/>
    <property type="match status" value="1"/>
</dbReference>
<dbReference type="EMBL" id="CP002455">
    <property type="protein sequence ID" value="ADX67288.1"/>
    <property type="molecule type" value="Genomic_DNA"/>
</dbReference>
<reference evidence="3" key="2">
    <citation type="journal article" date="2011" name="Stand. Genomic Sci.">
        <title>Complete genome sequence of Weeksella virosa type strain (9751T).</title>
        <authorList>
            <person name="Lang E."/>
            <person name="Teshima H."/>
            <person name="Lucas S."/>
            <person name="Lapidus A."/>
            <person name="Hammon N."/>
            <person name="Deshpande S."/>
            <person name="Nolan M."/>
            <person name="Cheng J."/>
            <person name="Pitluck S."/>
            <person name="Liolios K."/>
            <person name="Pagani I."/>
            <person name="Mikhailova N."/>
            <person name="Ivanova N."/>
            <person name="Mavromatis K."/>
            <person name="Pati A."/>
            <person name="Tapia R."/>
            <person name="Han C."/>
            <person name="Goodwin L."/>
            <person name="Chen A."/>
            <person name="Palaniappan K."/>
            <person name="Land M."/>
            <person name="Hauser L."/>
            <person name="Chang Y."/>
            <person name="Jeffries C."/>
            <person name="Brambilla E."/>
            <person name="Kopitz M."/>
            <person name="Rohde M."/>
            <person name="Goker M."/>
            <person name="Tindall B."/>
            <person name="Detter J."/>
            <person name="Woyke T."/>
            <person name="Bristow J."/>
            <person name="Eisen J."/>
            <person name="Markowitz V."/>
            <person name="Hugenholtz P."/>
            <person name="Klenk H."/>
            <person name="Kyrpides N."/>
        </authorList>
    </citation>
    <scope>NUCLEOTIDE SEQUENCE [LARGE SCALE GENOMIC DNA]</scope>
    <source>
        <strain evidence="3">ATCC 43766 / DSM 16922 / JCM 21250 / NBRC 16016 / NCTC 11634 / CL345/78</strain>
    </source>
</reference>